<gene>
    <name evidence="1" type="ordered locus">Lbys_0256</name>
</gene>
<dbReference type="Proteomes" id="UP000007435">
    <property type="component" value="Chromosome"/>
</dbReference>
<organism evidence="1 2">
    <name type="scientific">Leadbetterella byssophila (strain DSM 17132 / JCM 16389 / KACC 11308 / NBRC 106382 / 4M15)</name>
    <dbReference type="NCBI Taxonomy" id="649349"/>
    <lineage>
        <taxon>Bacteria</taxon>
        <taxon>Pseudomonadati</taxon>
        <taxon>Bacteroidota</taxon>
        <taxon>Cytophagia</taxon>
        <taxon>Cytophagales</taxon>
        <taxon>Leadbetterellaceae</taxon>
        <taxon>Leadbetterella</taxon>
    </lineage>
</organism>
<dbReference type="eggNOG" id="COG3464">
    <property type="taxonomic scope" value="Bacteria"/>
</dbReference>
<name>E4RUP7_LEAB4</name>
<dbReference type="HOGENOM" id="CLU_146036_1_0_10"/>
<reference key="1">
    <citation type="submission" date="2010-11" db="EMBL/GenBank/DDBJ databases">
        <title>The complete genome of Leadbetterella byssophila DSM 17132.</title>
        <authorList>
            <consortium name="US DOE Joint Genome Institute (JGI-PGF)"/>
            <person name="Lucas S."/>
            <person name="Copeland A."/>
            <person name="Lapidus A."/>
            <person name="Glavina del Rio T."/>
            <person name="Dalin E."/>
            <person name="Tice H."/>
            <person name="Bruce D."/>
            <person name="Goodwin L."/>
            <person name="Pitluck S."/>
            <person name="Kyrpides N."/>
            <person name="Mavromatis K."/>
            <person name="Ivanova N."/>
            <person name="Teshima H."/>
            <person name="Brettin T."/>
            <person name="Detter J.C."/>
            <person name="Han C."/>
            <person name="Tapia R."/>
            <person name="Land M."/>
            <person name="Hauser L."/>
            <person name="Markowitz V."/>
            <person name="Cheng J.-F."/>
            <person name="Hugenholtz P."/>
            <person name="Woyke T."/>
            <person name="Wu D."/>
            <person name="Tindall B."/>
            <person name="Pomrenke H.G."/>
            <person name="Brambilla E."/>
            <person name="Klenk H.-P."/>
            <person name="Eisen J.A."/>
        </authorList>
    </citation>
    <scope>NUCLEOTIDE SEQUENCE [LARGE SCALE GENOMIC DNA]</scope>
    <source>
        <strain>DSM 17132</strain>
    </source>
</reference>
<dbReference type="AlphaFoldDB" id="E4RUP7"/>
<sequence>MESFLPLVEFLLPDFILTYFHLKKVDNVLGTLHVYLEEKNYDPSDPIKVDLESKVFLPESTIQDFPIRDKRVFLHVSRRRWLNTKTGQMHHRDWDEVAKGTRMTKEFSAFYPLIPTPIVLKALLNFMV</sequence>
<evidence type="ECO:0000313" key="1">
    <source>
        <dbReference type="EMBL" id="ADQ16048.1"/>
    </source>
</evidence>
<proteinExistence type="predicted"/>
<evidence type="ECO:0008006" key="3">
    <source>
        <dbReference type="Google" id="ProtNLM"/>
    </source>
</evidence>
<evidence type="ECO:0000313" key="2">
    <source>
        <dbReference type="Proteomes" id="UP000007435"/>
    </source>
</evidence>
<accession>E4RUP7</accession>
<reference evidence="1 2" key="2">
    <citation type="journal article" date="2011" name="Stand. Genomic Sci.">
        <title>Complete genome sequence of Leadbetterella byssophila type strain (4M15).</title>
        <authorList>
            <person name="Abt B."/>
            <person name="Teshima H."/>
            <person name="Lucas S."/>
            <person name="Lapidus A."/>
            <person name="Del Rio T.G."/>
            <person name="Nolan M."/>
            <person name="Tice H."/>
            <person name="Cheng J.F."/>
            <person name="Pitluck S."/>
            <person name="Liolios K."/>
            <person name="Pagani I."/>
            <person name="Ivanova N."/>
            <person name="Mavromatis K."/>
            <person name="Pati A."/>
            <person name="Tapia R."/>
            <person name="Han C."/>
            <person name="Goodwin L."/>
            <person name="Chen A."/>
            <person name="Palaniappan K."/>
            <person name="Land M."/>
            <person name="Hauser L."/>
            <person name="Chang Y.J."/>
            <person name="Jeffries C.D."/>
            <person name="Rohde M."/>
            <person name="Goker M."/>
            <person name="Tindall B.J."/>
            <person name="Detter J.C."/>
            <person name="Woyke T."/>
            <person name="Bristow J."/>
            <person name="Eisen J.A."/>
            <person name="Markowitz V."/>
            <person name="Hugenholtz P."/>
            <person name="Klenk H.P."/>
            <person name="Kyrpides N.C."/>
        </authorList>
    </citation>
    <scope>NUCLEOTIDE SEQUENCE [LARGE SCALE GENOMIC DNA]</scope>
    <source>
        <strain evidence="2">DSM 17132 / JCM 16389 / KACC 11308 / NBRC 106382 / 4M15</strain>
    </source>
</reference>
<protein>
    <recommendedName>
        <fullName evidence="3">Transposase</fullName>
    </recommendedName>
</protein>
<dbReference type="RefSeq" id="WP_013407103.1">
    <property type="nucleotide sequence ID" value="NC_014655.1"/>
</dbReference>
<dbReference type="OrthoDB" id="1119824at2"/>
<dbReference type="KEGG" id="lby:Lbys_0256"/>
<dbReference type="EMBL" id="CP002305">
    <property type="protein sequence ID" value="ADQ16048.1"/>
    <property type="molecule type" value="Genomic_DNA"/>
</dbReference>
<keyword evidence="2" id="KW-1185">Reference proteome</keyword>